<gene>
    <name evidence="2" type="ORF">DFH94DRAFT_632914</name>
</gene>
<feature type="region of interest" description="Disordered" evidence="1">
    <location>
        <begin position="1006"/>
        <end position="1027"/>
    </location>
</feature>
<protein>
    <submittedName>
        <fullName evidence="2">Uncharacterized protein</fullName>
    </submittedName>
</protein>
<evidence type="ECO:0000313" key="2">
    <source>
        <dbReference type="EMBL" id="KAF8478406.1"/>
    </source>
</evidence>
<feature type="region of interest" description="Disordered" evidence="1">
    <location>
        <begin position="348"/>
        <end position="397"/>
    </location>
</feature>
<dbReference type="GO" id="GO:0016020">
    <property type="term" value="C:membrane"/>
    <property type="evidence" value="ECO:0007669"/>
    <property type="project" value="InterPro"/>
</dbReference>
<dbReference type="GO" id="GO:0005509">
    <property type="term" value="F:calcium ion binding"/>
    <property type="evidence" value="ECO:0007669"/>
    <property type="project" value="InterPro"/>
</dbReference>
<feature type="region of interest" description="Disordered" evidence="1">
    <location>
        <begin position="266"/>
        <end position="317"/>
    </location>
</feature>
<feature type="compositionally biased region" description="Low complexity" evidence="1">
    <location>
        <begin position="193"/>
        <end position="206"/>
    </location>
</feature>
<feature type="compositionally biased region" description="Low complexity" evidence="1">
    <location>
        <begin position="550"/>
        <end position="563"/>
    </location>
</feature>
<sequence>MTTFQSQLRESFSNEKAFDIPRPSQSSPAATSVSSYASHTSSPAIPVLNPATYGTIPPASIAAAMDSMCLPGRSRSGSAASPGCFVGSGSDLTFPSVPSSGTPPSNQGSGYRLQPSEYDVSPPTEEEGGPDLGGPHMMVVDDVLKTIMQTANQARADCSVGQTAHAGVKIDQLKKAIALVSELIAATRLADGSSPPSDKSSPPNISGARASPPNLSRTGTGLPYAPFLTSGDTKPQDGTGPLDQESRKRCASSMNEGDRALKAMKMEPPDDISQPPLSTIPFSSTVGPTGIVNSHPGPFSSNPPSSPPSRPASSAGMPLHQLNMYQRQLPPSVPMNFPPLNVAAANGRHSDFTPPTSATQPPVSGHMASFGHPQESWGEHSGPFAPSNRPTLSGNRLNGDVEMKNIIMGGPSAFASPAAGFPSLPGATPLTTPPATTVVPSLLQNASRTSRSNSLSNPPSGDPFAFGVPVSEATIDERAEYRVNTSRPDTGFSRSYSPVSSPDDDDEHDSDTGSPSHSRYRARQDSIGDGFSRPLPRRALVNRSSTDNFSAGVNGNGSSSHSNEVPQEYRAEVDRIFFEFLNKICSNLEATDAKGEPIHQTLMAKKMQRLDESPDFRPFKFRIQAFTNAFLEELARQGYPEDKIPMKKIRNYLWNSPYISRFNEDGKKAKSKGNHIWNIEAKKTGDGGWTFRPFQRRLAGVPPGVAYVGLRWTWTPRIWDPQASRNNLHVNYTSPSLPPWLSWHEDQYLTGVPTPDAQSCDVTVEARFTQDGNEEFLSQTVHITIAPVANVDPSFSSTSRRPSLVGDGPRRLTGESVVPQTSPSRPPLVRQPTTSTLPPPPPQPVPSQDAQVIQVLTTAAQRVAQEAQSQVVAAGAPSEPGHELQALAKQQHVLTVTAQAVDDTVFSQGNVPAQPSSVLAAAAQQVVLQAARQVAADRSAIAAAQINAGFSPPPTGAAGQVTVNEVSVATQSAVAQAVELTGPLSSEVDVLMTASSLLQAHAHVQAQAQAQAQPHPVSPPSVPVVTHRHHASFSGMPVPSSLAVPLTHPTEGNLVALGQASNVDLTVYPQR</sequence>
<dbReference type="EMBL" id="WHVB01000011">
    <property type="protein sequence ID" value="KAF8478406.1"/>
    <property type="molecule type" value="Genomic_DNA"/>
</dbReference>
<evidence type="ECO:0000256" key="1">
    <source>
        <dbReference type="SAM" id="MobiDB-lite"/>
    </source>
</evidence>
<feature type="region of interest" description="Disordered" evidence="1">
    <location>
        <begin position="791"/>
        <end position="849"/>
    </location>
</feature>
<feature type="region of interest" description="Disordered" evidence="1">
    <location>
        <begin position="95"/>
        <end position="137"/>
    </location>
</feature>
<dbReference type="SUPFAM" id="SSF49313">
    <property type="entry name" value="Cadherin-like"/>
    <property type="match status" value="1"/>
</dbReference>
<feature type="region of interest" description="Disordered" evidence="1">
    <location>
        <begin position="1"/>
        <end position="51"/>
    </location>
</feature>
<feature type="compositionally biased region" description="Polar residues" evidence="1">
    <location>
        <begin position="275"/>
        <end position="287"/>
    </location>
</feature>
<feature type="compositionally biased region" description="Polar residues" evidence="1">
    <location>
        <begin position="1"/>
        <end position="11"/>
    </location>
</feature>
<dbReference type="Proteomes" id="UP000759537">
    <property type="component" value="Unassembled WGS sequence"/>
</dbReference>
<feature type="compositionally biased region" description="Polar residues" evidence="1">
    <location>
        <begin position="353"/>
        <end position="362"/>
    </location>
</feature>
<dbReference type="OrthoDB" id="5593376at2759"/>
<keyword evidence="3" id="KW-1185">Reference proteome</keyword>
<reference evidence="2" key="2">
    <citation type="journal article" date="2020" name="Nat. Commun.">
        <title>Large-scale genome sequencing of mycorrhizal fungi provides insights into the early evolution of symbiotic traits.</title>
        <authorList>
            <person name="Miyauchi S."/>
            <person name="Kiss E."/>
            <person name="Kuo A."/>
            <person name="Drula E."/>
            <person name="Kohler A."/>
            <person name="Sanchez-Garcia M."/>
            <person name="Morin E."/>
            <person name="Andreopoulos B."/>
            <person name="Barry K.W."/>
            <person name="Bonito G."/>
            <person name="Buee M."/>
            <person name="Carver A."/>
            <person name="Chen C."/>
            <person name="Cichocki N."/>
            <person name="Clum A."/>
            <person name="Culley D."/>
            <person name="Crous P.W."/>
            <person name="Fauchery L."/>
            <person name="Girlanda M."/>
            <person name="Hayes R.D."/>
            <person name="Keri Z."/>
            <person name="LaButti K."/>
            <person name="Lipzen A."/>
            <person name="Lombard V."/>
            <person name="Magnuson J."/>
            <person name="Maillard F."/>
            <person name="Murat C."/>
            <person name="Nolan M."/>
            <person name="Ohm R.A."/>
            <person name="Pangilinan J."/>
            <person name="Pereira M.F."/>
            <person name="Perotto S."/>
            <person name="Peter M."/>
            <person name="Pfister S."/>
            <person name="Riley R."/>
            <person name="Sitrit Y."/>
            <person name="Stielow J.B."/>
            <person name="Szollosi G."/>
            <person name="Zifcakova L."/>
            <person name="Stursova M."/>
            <person name="Spatafora J.W."/>
            <person name="Tedersoo L."/>
            <person name="Vaario L.M."/>
            <person name="Yamada A."/>
            <person name="Yan M."/>
            <person name="Wang P."/>
            <person name="Xu J."/>
            <person name="Bruns T."/>
            <person name="Baldrian P."/>
            <person name="Vilgalys R."/>
            <person name="Dunand C."/>
            <person name="Henrissat B."/>
            <person name="Grigoriev I.V."/>
            <person name="Hibbett D."/>
            <person name="Nagy L.G."/>
            <person name="Martin F.M."/>
        </authorList>
    </citation>
    <scope>NUCLEOTIDE SEQUENCE</scope>
    <source>
        <strain evidence="2">Prilba</strain>
    </source>
</reference>
<feature type="region of interest" description="Disordered" evidence="1">
    <location>
        <begin position="446"/>
        <end position="566"/>
    </location>
</feature>
<evidence type="ECO:0000313" key="3">
    <source>
        <dbReference type="Proteomes" id="UP000759537"/>
    </source>
</evidence>
<feature type="compositionally biased region" description="Low complexity" evidence="1">
    <location>
        <begin position="1006"/>
        <end position="1015"/>
    </location>
</feature>
<feature type="compositionally biased region" description="Polar residues" evidence="1">
    <location>
        <begin position="95"/>
        <end position="109"/>
    </location>
</feature>
<comment type="caution">
    <text evidence="2">The sequence shown here is derived from an EMBL/GenBank/DDBJ whole genome shotgun (WGS) entry which is preliminary data.</text>
</comment>
<feature type="region of interest" description="Disordered" evidence="1">
    <location>
        <begin position="189"/>
        <end position="254"/>
    </location>
</feature>
<accession>A0A9P5MTT1</accession>
<name>A0A9P5MTT1_9AGAM</name>
<dbReference type="AlphaFoldDB" id="A0A9P5MTT1"/>
<reference evidence="2" key="1">
    <citation type="submission" date="2019-10" db="EMBL/GenBank/DDBJ databases">
        <authorList>
            <consortium name="DOE Joint Genome Institute"/>
            <person name="Kuo A."/>
            <person name="Miyauchi S."/>
            <person name="Kiss E."/>
            <person name="Drula E."/>
            <person name="Kohler A."/>
            <person name="Sanchez-Garcia M."/>
            <person name="Andreopoulos B."/>
            <person name="Barry K.W."/>
            <person name="Bonito G."/>
            <person name="Buee M."/>
            <person name="Carver A."/>
            <person name="Chen C."/>
            <person name="Cichocki N."/>
            <person name="Clum A."/>
            <person name="Culley D."/>
            <person name="Crous P.W."/>
            <person name="Fauchery L."/>
            <person name="Girlanda M."/>
            <person name="Hayes R."/>
            <person name="Keri Z."/>
            <person name="LaButti K."/>
            <person name="Lipzen A."/>
            <person name="Lombard V."/>
            <person name="Magnuson J."/>
            <person name="Maillard F."/>
            <person name="Morin E."/>
            <person name="Murat C."/>
            <person name="Nolan M."/>
            <person name="Ohm R."/>
            <person name="Pangilinan J."/>
            <person name="Pereira M."/>
            <person name="Perotto S."/>
            <person name="Peter M."/>
            <person name="Riley R."/>
            <person name="Sitrit Y."/>
            <person name="Stielow B."/>
            <person name="Szollosi G."/>
            <person name="Zifcakova L."/>
            <person name="Stursova M."/>
            <person name="Spatafora J.W."/>
            <person name="Tedersoo L."/>
            <person name="Vaario L.-M."/>
            <person name="Yamada A."/>
            <person name="Yan M."/>
            <person name="Wang P."/>
            <person name="Xu J."/>
            <person name="Bruns T."/>
            <person name="Baldrian P."/>
            <person name="Vilgalys R."/>
            <person name="Henrissat B."/>
            <person name="Grigoriev I.V."/>
            <person name="Hibbett D."/>
            <person name="Nagy L.G."/>
            <person name="Martin F.M."/>
        </authorList>
    </citation>
    <scope>NUCLEOTIDE SEQUENCE</scope>
    <source>
        <strain evidence="2">Prilba</strain>
    </source>
</reference>
<feature type="compositionally biased region" description="Low complexity" evidence="1">
    <location>
        <begin position="24"/>
        <end position="44"/>
    </location>
</feature>
<dbReference type="InterPro" id="IPR015919">
    <property type="entry name" value="Cadherin-like_sf"/>
</dbReference>
<organism evidence="2 3">
    <name type="scientific">Russula ochroleuca</name>
    <dbReference type="NCBI Taxonomy" id="152965"/>
    <lineage>
        <taxon>Eukaryota</taxon>
        <taxon>Fungi</taxon>
        <taxon>Dikarya</taxon>
        <taxon>Basidiomycota</taxon>
        <taxon>Agaricomycotina</taxon>
        <taxon>Agaricomycetes</taxon>
        <taxon>Russulales</taxon>
        <taxon>Russulaceae</taxon>
        <taxon>Russula</taxon>
    </lineage>
</organism>
<proteinExistence type="predicted"/>
<feature type="compositionally biased region" description="Low complexity" evidence="1">
    <location>
        <begin position="294"/>
        <end position="303"/>
    </location>
</feature>
<feature type="compositionally biased region" description="Polar residues" evidence="1">
    <location>
        <begin position="446"/>
        <end position="459"/>
    </location>
</feature>